<keyword evidence="3 9" id="KW-0808">Transferase</keyword>
<evidence type="ECO:0000313" key="11">
    <source>
        <dbReference type="EMBL" id="ELR20777.1"/>
    </source>
</evidence>
<organism evidence="11 12">
    <name type="scientific">Acanthamoeba castellanii (strain ATCC 30010 / Neff)</name>
    <dbReference type="NCBI Taxonomy" id="1257118"/>
    <lineage>
        <taxon>Eukaryota</taxon>
        <taxon>Amoebozoa</taxon>
        <taxon>Discosea</taxon>
        <taxon>Longamoebia</taxon>
        <taxon>Centramoebida</taxon>
        <taxon>Acanthamoebidae</taxon>
        <taxon>Acanthamoeba</taxon>
    </lineage>
</organism>
<dbReference type="InterPro" id="IPR029063">
    <property type="entry name" value="SAM-dependent_MTases_sf"/>
</dbReference>
<comment type="similarity">
    <text evidence="9">Belongs to the class I-like SAM-binding methyltransferase superfamily. Trm1 family.</text>
</comment>
<dbReference type="RefSeq" id="XP_004344180.1">
    <property type="nucleotide sequence ID" value="XM_004344130.1"/>
</dbReference>
<keyword evidence="5 9" id="KW-0819">tRNA processing</keyword>
<dbReference type="OMA" id="MKCCHEM"/>
<evidence type="ECO:0000256" key="2">
    <source>
        <dbReference type="ARBA" id="ARBA00022603"/>
    </source>
</evidence>
<evidence type="ECO:0000313" key="12">
    <source>
        <dbReference type="Proteomes" id="UP000011083"/>
    </source>
</evidence>
<feature type="compositionally biased region" description="Basic and acidic residues" evidence="10">
    <location>
        <begin position="423"/>
        <end position="438"/>
    </location>
</feature>
<evidence type="ECO:0000256" key="8">
    <source>
        <dbReference type="ARBA" id="ARBA00051897"/>
    </source>
</evidence>
<dbReference type="PANTHER" id="PTHR10631">
    <property type="entry name" value="N 2 ,N 2 -DIMETHYLGUANOSINE TRNA METHYLTRANSFERASE"/>
    <property type="match status" value="1"/>
</dbReference>
<dbReference type="NCBIfam" id="TIGR00308">
    <property type="entry name" value="TRM1"/>
    <property type="match status" value="1"/>
</dbReference>
<name>L8H6B6_ACACF</name>
<evidence type="ECO:0000256" key="9">
    <source>
        <dbReference type="PROSITE-ProRule" id="PRU00958"/>
    </source>
</evidence>
<keyword evidence="6 9" id="KW-0694">RNA-binding</keyword>
<dbReference type="GO" id="GO:0005634">
    <property type="term" value="C:nucleus"/>
    <property type="evidence" value="ECO:0007669"/>
    <property type="project" value="TreeGrafter"/>
</dbReference>
<protein>
    <recommendedName>
        <fullName evidence="7 9">tRNA (guanine(26)-N(2))-dimethyltransferase</fullName>
        <ecNumber evidence="7 9">2.1.1.216</ecNumber>
    </recommendedName>
</protein>
<dbReference type="GO" id="GO:0002940">
    <property type="term" value="P:tRNA N2-guanine methylation"/>
    <property type="evidence" value="ECO:0007669"/>
    <property type="project" value="TreeGrafter"/>
</dbReference>
<reference evidence="11 12" key="1">
    <citation type="journal article" date="2013" name="Genome Biol.">
        <title>Genome of Acanthamoeba castellanii highlights extensive lateral gene transfer and early evolution of tyrosine kinase signaling.</title>
        <authorList>
            <person name="Clarke M."/>
            <person name="Lohan A.J."/>
            <person name="Liu B."/>
            <person name="Lagkouvardos I."/>
            <person name="Roy S."/>
            <person name="Zafar N."/>
            <person name="Bertelli C."/>
            <person name="Schilde C."/>
            <person name="Kianianmomeni A."/>
            <person name="Burglin T.R."/>
            <person name="Frech C."/>
            <person name="Turcotte B."/>
            <person name="Kopec K.O."/>
            <person name="Synnott J.M."/>
            <person name="Choo C."/>
            <person name="Paponov I."/>
            <person name="Finkler A."/>
            <person name="Soon Heng Tan C."/>
            <person name="Hutchins A.P."/>
            <person name="Weinmeier T."/>
            <person name="Rattei T."/>
            <person name="Chu J.S."/>
            <person name="Gimenez G."/>
            <person name="Irimia M."/>
            <person name="Rigden D.J."/>
            <person name="Fitzpatrick D.A."/>
            <person name="Lorenzo-Morales J."/>
            <person name="Bateman A."/>
            <person name="Chiu C.H."/>
            <person name="Tang P."/>
            <person name="Hegemann P."/>
            <person name="Fromm H."/>
            <person name="Raoult D."/>
            <person name="Greub G."/>
            <person name="Miranda-Saavedra D."/>
            <person name="Chen N."/>
            <person name="Nash P."/>
            <person name="Ginger M.L."/>
            <person name="Horn M."/>
            <person name="Schaap P."/>
            <person name="Caler L."/>
            <person name="Loftus B."/>
        </authorList>
    </citation>
    <scope>NUCLEOTIDE SEQUENCE [LARGE SCALE GENOMIC DNA]</scope>
    <source>
        <strain evidence="11 12">Neff</strain>
    </source>
</reference>
<evidence type="ECO:0000256" key="5">
    <source>
        <dbReference type="ARBA" id="ARBA00022694"/>
    </source>
</evidence>
<dbReference type="PROSITE" id="PS51626">
    <property type="entry name" value="SAM_MT_TRM1"/>
    <property type="match status" value="1"/>
</dbReference>
<evidence type="ECO:0000256" key="1">
    <source>
        <dbReference type="ARBA" id="ARBA00022555"/>
    </source>
</evidence>
<sequence length="500" mass="56135">MDLEERTAWLEAHPTPEGFEAITEGAARVIFENKNEVFYNPAQEVNRDLSVLVLRLFAEQMRQERGEKFDGITILEALSATGLRSVRYWKEVPGIKSIVANDIETAAVKNIRRNVHFNGISDTQIIPNQGDARAVMYQNQKAYDVIDLDPYGSGAEFFDAAVQSINDGGLICVTCTDMQVLCGNYPEVCSYKYGALPLKGKPTHEQAVRIVLASLERSAARYQRHIVPLISLSMDFYVRMFVRVYTRPEEAKRSMLCEGKGASQRYLAASGPPVNRNCDDCGRDHKVLGPIWNRSLYDDEFIKKAMEELEKNSALFKTHKKVNGYLSVLSQELPDQPLFYDLPAICKVLHAQQPAMSVFKSAILNANRGYRISISHTVATAIKTDAPASFLWDILRGWNKLHPVRPPPPGSVAAAILEKEPSFEADFTEREDAKPEKSKKPRFVHNPPNWGPGTRRQINVKRAAPEAETTKEGEEAQAEKETSQPQAKKKRQDSEETAQP</sequence>
<dbReference type="Pfam" id="PF02005">
    <property type="entry name" value="TRM"/>
    <property type="match status" value="1"/>
</dbReference>
<evidence type="ECO:0000256" key="7">
    <source>
        <dbReference type="ARBA" id="ARBA00039099"/>
    </source>
</evidence>
<dbReference type="OrthoDB" id="6349953at2759"/>
<dbReference type="CDD" id="cd02440">
    <property type="entry name" value="AdoMet_MTases"/>
    <property type="match status" value="1"/>
</dbReference>
<dbReference type="InterPro" id="IPR002905">
    <property type="entry name" value="Trm1"/>
</dbReference>
<keyword evidence="2 9" id="KW-0489">Methyltransferase</keyword>
<dbReference type="FunFam" id="3.40.50.150:FF:000272">
    <property type="entry name" value="tRNA (guanine(26)-N(2))-dimethyltransferase"/>
    <property type="match status" value="1"/>
</dbReference>
<gene>
    <name evidence="11" type="ORF">ACA1_055430</name>
</gene>
<evidence type="ECO:0000256" key="10">
    <source>
        <dbReference type="SAM" id="MobiDB-lite"/>
    </source>
</evidence>
<dbReference type="SUPFAM" id="SSF53335">
    <property type="entry name" value="S-adenosyl-L-methionine-dependent methyltransferases"/>
    <property type="match status" value="1"/>
</dbReference>
<dbReference type="Proteomes" id="UP000011083">
    <property type="component" value="Unassembled WGS sequence"/>
</dbReference>
<dbReference type="GO" id="GO:0160104">
    <property type="term" value="F:tRNA (guanine(26)-N2)-dimethyltransferase activity"/>
    <property type="evidence" value="ECO:0007669"/>
    <property type="project" value="UniProtKB-UniRule"/>
</dbReference>
<evidence type="ECO:0000256" key="4">
    <source>
        <dbReference type="ARBA" id="ARBA00022691"/>
    </source>
</evidence>
<dbReference type="STRING" id="1257118.L8H6B6"/>
<dbReference type="GO" id="GO:0000049">
    <property type="term" value="F:tRNA binding"/>
    <property type="evidence" value="ECO:0007669"/>
    <property type="project" value="UniProtKB-UniRule"/>
</dbReference>
<dbReference type="GeneID" id="14921647"/>
<dbReference type="EC" id="2.1.1.216" evidence="7 9"/>
<keyword evidence="12" id="KW-1185">Reference proteome</keyword>
<keyword evidence="1 9" id="KW-0820">tRNA-binding</keyword>
<accession>L8H6B6</accession>
<feature type="compositionally biased region" description="Basic and acidic residues" evidence="10">
    <location>
        <begin position="463"/>
        <end position="482"/>
    </location>
</feature>
<dbReference type="Gene3D" id="3.30.56.70">
    <property type="entry name" value="N2,N2-dimethylguanosine tRNA methyltransferase, C-terminal domain"/>
    <property type="match status" value="1"/>
</dbReference>
<feature type="region of interest" description="Disordered" evidence="10">
    <location>
        <begin position="423"/>
        <end position="500"/>
    </location>
</feature>
<keyword evidence="4 9" id="KW-0949">S-adenosyl-L-methionine</keyword>
<dbReference type="AlphaFoldDB" id="L8H6B6"/>
<dbReference type="FunFam" id="3.30.56.70:FF:000001">
    <property type="entry name" value="tRNA (guanine(26)-N(2))-dimethyltransferase"/>
    <property type="match status" value="1"/>
</dbReference>
<dbReference type="Gene3D" id="3.40.50.150">
    <property type="entry name" value="Vaccinia Virus protein VP39"/>
    <property type="match status" value="1"/>
</dbReference>
<dbReference type="PANTHER" id="PTHR10631:SF3">
    <property type="entry name" value="TRNA (GUANINE(26)-N(2))-DIMETHYLTRANSFERASE"/>
    <property type="match status" value="1"/>
</dbReference>
<dbReference type="KEGG" id="acan:ACA1_055430"/>
<dbReference type="EMBL" id="KB007909">
    <property type="protein sequence ID" value="ELR20777.1"/>
    <property type="molecule type" value="Genomic_DNA"/>
</dbReference>
<dbReference type="VEuPathDB" id="AmoebaDB:ACA1_055430"/>
<evidence type="ECO:0000256" key="3">
    <source>
        <dbReference type="ARBA" id="ARBA00022679"/>
    </source>
</evidence>
<comment type="catalytic activity">
    <reaction evidence="8 9">
        <text>guanosine(26) in tRNA + 2 S-adenosyl-L-methionine = N(2)-dimethylguanosine(26) in tRNA + 2 S-adenosyl-L-homocysteine + 2 H(+)</text>
        <dbReference type="Rhea" id="RHEA:43140"/>
        <dbReference type="Rhea" id="RHEA-COMP:10359"/>
        <dbReference type="Rhea" id="RHEA-COMP:10360"/>
        <dbReference type="ChEBI" id="CHEBI:15378"/>
        <dbReference type="ChEBI" id="CHEBI:57856"/>
        <dbReference type="ChEBI" id="CHEBI:59789"/>
        <dbReference type="ChEBI" id="CHEBI:74269"/>
        <dbReference type="ChEBI" id="CHEBI:74513"/>
        <dbReference type="EC" id="2.1.1.216"/>
    </reaction>
</comment>
<dbReference type="InterPro" id="IPR042296">
    <property type="entry name" value="tRNA_met_Trm1_C"/>
</dbReference>
<evidence type="ECO:0000256" key="6">
    <source>
        <dbReference type="ARBA" id="ARBA00022884"/>
    </source>
</evidence>
<proteinExistence type="inferred from homology"/>